<evidence type="ECO:0000313" key="1">
    <source>
        <dbReference type="EMBL" id="MBB4675877.1"/>
    </source>
</evidence>
<evidence type="ECO:0000313" key="2">
    <source>
        <dbReference type="Proteomes" id="UP000533598"/>
    </source>
</evidence>
<gene>
    <name evidence="1" type="ORF">HNR67_001995</name>
</gene>
<dbReference type="InterPro" id="IPR024248">
    <property type="entry name" value="DUF2695"/>
</dbReference>
<dbReference type="EMBL" id="JACHMH010000001">
    <property type="protein sequence ID" value="MBB4675877.1"/>
    <property type="molecule type" value="Genomic_DNA"/>
</dbReference>
<protein>
    <recommendedName>
        <fullName evidence="3">DUF2695 domain-containing protein</fullName>
    </recommendedName>
</protein>
<evidence type="ECO:0008006" key="3">
    <source>
        <dbReference type="Google" id="ProtNLM"/>
    </source>
</evidence>
<reference evidence="1 2" key="1">
    <citation type="submission" date="2020-08" db="EMBL/GenBank/DDBJ databases">
        <title>Sequencing the genomes of 1000 actinobacteria strains.</title>
        <authorList>
            <person name="Klenk H.-P."/>
        </authorList>
    </citation>
    <scope>NUCLEOTIDE SEQUENCE [LARGE SCALE GENOMIC DNA]</scope>
    <source>
        <strain evidence="1 2">DSM 44230</strain>
    </source>
</reference>
<comment type="caution">
    <text evidence="1">The sequence shown here is derived from an EMBL/GenBank/DDBJ whole genome shotgun (WGS) entry which is preliminary data.</text>
</comment>
<sequence>MSQDKARRKQLREAHKAAERDRRIALCPLTEQELADLVADLEAAVELHGCDHSTRFAEVWAAAHGRDWADLDEGLAELGGYCDCEISVNCDPDTVFGR</sequence>
<dbReference type="Pfam" id="PF10905">
    <property type="entry name" value="DUF2695"/>
    <property type="match status" value="1"/>
</dbReference>
<accession>A0A7W7FS82</accession>
<name>A0A7W7FS82_9PSEU</name>
<dbReference type="Proteomes" id="UP000533598">
    <property type="component" value="Unassembled WGS sequence"/>
</dbReference>
<keyword evidence="2" id="KW-1185">Reference proteome</keyword>
<dbReference type="AlphaFoldDB" id="A0A7W7FS82"/>
<proteinExistence type="predicted"/>
<organism evidence="1 2">
    <name type="scientific">Crossiella cryophila</name>
    <dbReference type="NCBI Taxonomy" id="43355"/>
    <lineage>
        <taxon>Bacteria</taxon>
        <taxon>Bacillati</taxon>
        <taxon>Actinomycetota</taxon>
        <taxon>Actinomycetes</taxon>
        <taxon>Pseudonocardiales</taxon>
        <taxon>Pseudonocardiaceae</taxon>
        <taxon>Crossiella</taxon>
    </lineage>
</organism>
<dbReference type="RefSeq" id="WP_246492488.1">
    <property type="nucleotide sequence ID" value="NZ_BAAAUI010000022.1"/>
</dbReference>